<dbReference type="PANTHER" id="PTHR19346:SF4">
    <property type="entry name" value="SUGAR PHOSPHATE TRANSPORTER DOMAIN-CONTAINING PROTEIN"/>
    <property type="match status" value="1"/>
</dbReference>
<keyword evidence="5" id="KW-1185">Reference proteome</keyword>
<dbReference type="GO" id="GO:0016020">
    <property type="term" value="C:membrane"/>
    <property type="evidence" value="ECO:0007669"/>
    <property type="project" value="InterPro"/>
</dbReference>
<feature type="transmembrane region" description="Helical" evidence="2">
    <location>
        <begin position="330"/>
        <end position="349"/>
    </location>
</feature>
<keyword evidence="2" id="KW-0812">Transmembrane</keyword>
<dbReference type="InterPro" id="IPR000620">
    <property type="entry name" value="EamA_dom"/>
</dbReference>
<evidence type="ECO:0000256" key="1">
    <source>
        <dbReference type="SAM" id="MobiDB-lite"/>
    </source>
</evidence>
<dbReference type="Gene3D" id="1.10.3730.20">
    <property type="match status" value="1"/>
</dbReference>
<keyword evidence="2" id="KW-1133">Transmembrane helix</keyword>
<sequence length="379" mass="44106">MLQSKENSLKIEEQKIEEEEENKNDEDNIYNQNQQKPLKFITNFFFIFFIATSWALASQFRKSVMIIDQKHIFAPYFMVWFSTSFMFFCYPFFIIYFICKNNKKLLKKEHLKAIQIFNYQKQIKKGIRNLIILLILWTISNYTYAYSLSLISASIATSIMSTNTAIVYILEWLLLNECFSIIKTIATLFAIIGVIIISLNSEFSNNNFIGIIFVILSALFAAFYKVLFKKFHKNASLSQISIFMSTLGLTNLFLNGIITFIFLFINIEYLNWKYIPWLELLISSLLILLFNSLVNFGIVILSPLTISIGMIFGIPLSAIIDLLFRSLPSSFSFFLGSIFILISFILIALPQIEQKFKCAFKSKNEFICINFIKKQEEEN</sequence>
<feature type="domain" description="EamA" evidence="3">
    <location>
        <begin position="46"/>
        <end position="198"/>
    </location>
</feature>
<dbReference type="AlphaFoldDB" id="A0A8S9ZIL5"/>
<feature type="transmembrane region" description="Helical" evidence="2">
    <location>
        <begin position="77"/>
        <end position="99"/>
    </location>
</feature>
<evidence type="ECO:0000313" key="4">
    <source>
        <dbReference type="EMBL" id="KAF7633117.1"/>
    </source>
</evidence>
<accession>A0A8S9ZIL5</accession>
<dbReference type="PANTHER" id="PTHR19346">
    <property type="entry name" value="SUGAR PHOSPHATE TRANSPORTER DOMAIN-CONTAINING PROTEIN"/>
    <property type="match status" value="1"/>
</dbReference>
<feature type="transmembrane region" description="Helical" evidence="2">
    <location>
        <begin position="207"/>
        <end position="228"/>
    </location>
</feature>
<comment type="caution">
    <text evidence="4">The sequence shown here is derived from an EMBL/GenBank/DDBJ whole genome shotgun (WGS) entry which is preliminary data.</text>
</comment>
<feature type="transmembrane region" description="Helical" evidence="2">
    <location>
        <begin position="277"/>
        <end position="297"/>
    </location>
</feature>
<proteinExistence type="predicted"/>
<dbReference type="EMBL" id="JABEBT010000084">
    <property type="protein sequence ID" value="KAF7633117.1"/>
    <property type="molecule type" value="Genomic_DNA"/>
</dbReference>
<feature type="transmembrane region" description="Helical" evidence="2">
    <location>
        <begin position="240"/>
        <end position="265"/>
    </location>
</feature>
<dbReference type="Proteomes" id="UP000605970">
    <property type="component" value="Unassembled WGS sequence"/>
</dbReference>
<feature type="transmembrane region" description="Helical" evidence="2">
    <location>
        <begin position="150"/>
        <end position="174"/>
    </location>
</feature>
<evidence type="ECO:0000313" key="5">
    <source>
        <dbReference type="Proteomes" id="UP000605970"/>
    </source>
</evidence>
<keyword evidence="2" id="KW-0472">Membrane</keyword>
<feature type="transmembrane region" description="Helical" evidence="2">
    <location>
        <begin position="304"/>
        <end position="324"/>
    </location>
</feature>
<dbReference type="OrthoDB" id="10062838at2759"/>
<feature type="transmembrane region" description="Helical" evidence="2">
    <location>
        <begin position="126"/>
        <end position="144"/>
    </location>
</feature>
<organism evidence="4 5">
    <name type="scientific">Meloidogyne graminicola</name>
    <dbReference type="NCBI Taxonomy" id="189291"/>
    <lineage>
        <taxon>Eukaryota</taxon>
        <taxon>Metazoa</taxon>
        <taxon>Ecdysozoa</taxon>
        <taxon>Nematoda</taxon>
        <taxon>Chromadorea</taxon>
        <taxon>Rhabditida</taxon>
        <taxon>Tylenchina</taxon>
        <taxon>Tylenchomorpha</taxon>
        <taxon>Tylenchoidea</taxon>
        <taxon>Meloidogynidae</taxon>
        <taxon>Meloidogyninae</taxon>
        <taxon>Meloidogyne</taxon>
    </lineage>
</organism>
<evidence type="ECO:0000256" key="2">
    <source>
        <dbReference type="SAM" id="Phobius"/>
    </source>
</evidence>
<dbReference type="InterPro" id="IPR026505">
    <property type="entry name" value="Solute_c_fam_35_mem_F3/F4"/>
</dbReference>
<feature type="transmembrane region" description="Helical" evidence="2">
    <location>
        <begin position="40"/>
        <end position="57"/>
    </location>
</feature>
<feature type="compositionally biased region" description="Acidic residues" evidence="1">
    <location>
        <begin position="15"/>
        <end position="28"/>
    </location>
</feature>
<protein>
    <submittedName>
        <fullName evidence="4">EamA domain-containing protein</fullName>
    </submittedName>
</protein>
<dbReference type="InterPro" id="IPR037185">
    <property type="entry name" value="EmrE-like"/>
</dbReference>
<name>A0A8S9ZIL5_9BILA</name>
<reference evidence="4" key="1">
    <citation type="journal article" date="2020" name="Ecol. Evol.">
        <title>Genome structure and content of the rice root-knot nematode (Meloidogyne graminicola).</title>
        <authorList>
            <person name="Phan N.T."/>
            <person name="Danchin E.G.J."/>
            <person name="Klopp C."/>
            <person name="Perfus-Barbeoch L."/>
            <person name="Kozlowski D.K."/>
            <person name="Koutsovoulos G.D."/>
            <person name="Lopez-Roques C."/>
            <person name="Bouchez O."/>
            <person name="Zahm M."/>
            <person name="Besnard G."/>
            <person name="Bellafiore S."/>
        </authorList>
    </citation>
    <scope>NUCLEOTIDE SEQUENCE</scope>
    <source>
        <strain evidence="4">VN-18</strain>
    </source>
</reference>
<evidence type="ECO:0000259" key="3">
    <source>
        <dbReference type="Pfam" id="PF00892"/>
    </source>
</evidence>
<gene>
    <name evidence="4" type="ORF">Mgra_00007479</name>
</gene>
<dbReference type="SUPFAM" id="SSF103481">
    <property type="entry name" value="Multidrug resistance efflux transporter EmrE"/>
    <property type="match status" value="1"/>
</dbReference>
<dbReference type="Pfam" id="PF00892">
    <property type="entry name" value="EamA"/>
    <property type="match status" value="1"/>
</dbReference>
<feature type="region of interest" description="Disordered" evidence="1">
    <location>
        <begin position="1"/>
        <end position="28"/>
    </location>
</feature>
<feature type="transmembrane region" description="Helical" evidence="2">
    <location>
        <begin position="181"/>
        <end position="201"/>
    </location>
</feature>